<protein>
    <submittedName>
        <fullName evidence="3">Alpha-galactosidase</fullName>
    </submittedName>
</protein>
<gene>
    <name evidence="3" type="ORF">IAB04_07675</name>
</gene>
<dbReference type="InterPro" id="IPR050985">
    <property type="entry name" value="Alpha-glycosidase_related"/>
</dbReference>
<feature type="non-terminal residue" evidence="3">
    <location>
        <position position="1"/>
    </location>
</feature>
<evidence type="ECO:0000256" key="2">
    <source>
        <dbReference type="ARBA" id="ARBA00023295"/>
    </source>
</evidence>
<evidence type="ECO:0000313" key="4">
    <source>
        <dbReference type="Proteomes" id="UP000824111"/>
    </source>
</evidence>
<accession>A0A9D1LWD7</accession>
<dbReference type="PANTHER" id="PTHR43053:SF3">
    <property type="entry name" value="ALPHA-GALACTOSIDASE C-RELATED"/>
    <property type="match status" value="1"/>
</dbReference>
<proteinExistence type="predicted"/>
<dbReference type="InterPro" id="IPR017853">
    <property type="entry name" value="GH"/>
</dbReference>
<sequence>TFSWETDYAVGLHILQETDSFLKLKLSINFHEKCVPETVTIKWRIPCADIFSQWNPSAWFDHCLMPDWLPIRSKSRSAAWAPVQTHLSLSGRNRSTVALKDVRTPLEICSGVYEEDACIHFRLNLFTQQISAISEYETELIIDTRDIPYEDALNHVQNWWAECGFPCAPVPENARRPMYSTWYSWHQQLSPEALLPELEEAKALGMDTVIVDDGWQTDDNNRGYAYCGDWIPTAGKIPDMKAFVDAVHHLGMKYMMWYSVPFVGKHAAVWERFKDKFLNGTDRRWSILDPRYPEVREFLVSIYEKAVKDWGLDGLKLDFIDSFELSEQSHAPDASMDYASLEDGVCALLRETKTRLRAINPDILIEFRQNYMGPIMRSYGNMIRVADCPDDALKNRVGSIHLRLTSGRAAVHSDMLMWNYSEPVEAAALQFINILFSVPQISVVLKTLPAAHKAMLQFYLDFWNNNRACILDGTLSAKNPEANYSLVYTRTDSELVAVAYSKNILDVDRDYQKISFINGCWDAELFIRNHAEGYPVRITVYTCTGEVVSASDGTLAQGCNAFSVPRSGLLEIEALPS</sequence>
<dbReference type="AlphaFoldDB" id="A0A9D1LWD7"/>
<dbReference type="GO" id="GO:0004557">
    <property type="term" value="F:alpha-galactosidase activity"/>
    <property type="evidence" value="ECO:0007669"/>
    <property type="project" value="InterPro"/>
</dbReference>
<dbReference type="GO" id="GO:0016052">
    <property type="term" value="P:carbohydrate catabolic process"/>
    <property type="evidence" value="ECO:0007669"/>
    <property type="project" value="InterPro"/>
</dbReference>
<reference evidence="3" key="1">
    <citation type="submission" date="2020-10" db="EMBL/GenBank/DDBJ databases">
        <authorList>
            <person name="Gilroy R."/>
        </authorList>
    </citation>
    <scope>NUCLEOTIDE SEQUENCE</scope>
    <source>
        <strain evidence="3">ChiSjej4B22-9803</strain>
    </source>
</reference>
<dbReference type="Pfam" id="PF02065">
    <property type="entry name" value="Melibiase"/>
    <property type="match status" value="1"/>
</dbReference>
<dbReference type="EMBL" id="DVND01000190">
    <property type="protein sequence ID" value="HIU49231.1"/>
    <property type="molecule type" value="Genomic_DNA"/>
</dbReference>
<dbReference type="PANTHER" id="PTHR43053">
    <property type="entry name" value="GLYCOSIDASE FAMILY 31"/>
    <property type="match status" value="1"/>
</dbReference>
<dbReference type="CDD" id="cd14791">
    <property type="entry name" value="GH36"/>
    <property type="match status" value="1"/>
</dbReference>
<comment type="caution">
    <text evidence="3">The sequence shown here is derived from an EMBL/GenBank/DDBJ whole genome shotgun (WGS) entry which is preliminary data.</text>
</comment>
<organism evidence="3 4">
    <name type="scientific">Candidatus Avimonoglobus intestinipullorum</name>
    <dbReference type="NCBI Taxonomy" id="2840699"/>
    <lineage>
        <taxon>Bacteria</taxon>
        <taxon>Bacillati</taxon>
        <taxon>Bacillota</taxon>
        <taxon>Clostridia</taxon>
        <taxon>Eubacteriales</taxon>
        <taxon>Candidatus Avimonoglobus</taxon>
    </lineage>
</organism>
<evidence type="ECO:0000256" key="1">
    <source>
        <dbReference type="ARBA" id="ARBA00022801"/>
    </source>
</evidence>
<evidence type="ECO:0000313" key="3">
    <source>
        <dbReference type="EMBL" id="HIU49231.1"/>
    </source>
</evidence>
<keyword evidence="2" id="KW-0326">Glycosidase</keyword>
<dbReference type="InterPro" id="IPR013785">
    <property type="entry name" value="Aldolase_TIM"/>
</dbReference>
<dbReference type="SUPFAM" id="SSF51445">
    <property type="entry name" value="(Trans)glycosidases"/>
    <property type="match status" value="1"/>
</dbReference>
<reference evidence="3" key="2">
    <citation type="journal article" date="2021" name="PeerJ">
        <title>Extensive microbial diversity within the chicken gut microbiome revealed by metagenomics and culture.</title>
        <authorList>
            <person name="Gilroy R."/>
            <person name="Ravi A."/>
            <person name="Getino M."/>
            <person name="Pursley I."/>
            <person name="Horton D.L."/>
            <person name="Alikhan N.F."/>
            <person name="Baker D."/>
            <person name="Gharbi K."/>
            <person name="Hall N."/>
            <person name="Watson M."/>
            <person name="Adriaenssens E.M."/>
            <person name="Foster-Nyarko E."/>
            <person name="Jarju S."/>
            <person name="Secka A."/>
            <person name="Antonio M."/>
            <person name="Oren A."/>
            <person name="Chaudhuri R.R."/>
            <person name="La Ragione R."/>
            <person name="Hildebrand F."/>
            <person name="Pallen M.J."/>
        </authorList>
    </citation>
    <scope>NUCLEOTIDE SEQUENCE</scope>
    <source>
        <strain evidence="3">ChiSjej4B22-9803</strain>
    </source>
</reference>
<name>A0A9D1LWD7_9FIRM</name>
<dbReference type="Proteomes" id="UP000824111">
    <property type="component" value="Unassembled WGS sequence"/>
</dbReference>
<dbReference type="Gene3D" id="3.20.20.70">
    <property type="entry name" value="Aldolase class I"/>
    <property type="match status" value="1"/>
</dbReference>
<dbReference type="InterPro" id="IPR002252">
    <property type="entry name" value="Glyco_hydro_36"/>
</dbReference>
<keyword evidence="1" id="KW-0378">Hydrolase</keyword>